<comment type="caution">
    <text evidence="1">The sequence shown here is derived from an EMBL/GenBank/DDBJ whole genome shotgun (WGS) entry which is preliminary data.</text>
</comment>
<proteinExistence type="predicted"/>
<name>A0ABQ4KR34_9BACI</name>
<reference evidence="1 2" key="1">
    <citation type="submission" date="2021-03" db="EMBL/GenBank/DDBJ databases">
        <title>Antimicrobial resistance genes in bacteria isolated from Japanese honey, and their potential for conferring macrolide and lincosamide resistance in the American foulbrood pathogen Paenibacillus larvae.</title>
        <authorList>
            <person name="Okamoto M."/>
            <person name="Kumagai M."/>
            <person name="Kanamori H."/>
            <person name="Takamatsu D."/>
        </authorList>
    </citation>
    <scope>NUCLEOTIDE SEQUENCE [LARGE SCALE GENOMIC DNA]</scope>
    <source>
        <strain evidence="1 2">J8TS2</strain>
    </source>
</reference>
<protein>
    <recommendedName>
        <fullName evidence="3">N-acetyltransferase domain-containing protein</fullName>
    </recommendedName>
</protein>
<accession>A0ABQ4KR34</accession>
<sequence length="54" mass="6451">MLYKIRPCLLDDLQQVLDLSQQWANENITIGYENVHHTLEKLANFINEVFRYAE</sequence>
<evidence type="ECO:0000313" key="1">
    <source>
        <dbReference type="EMBL" id="GIN59971.1"/>
    </source>
</evidence>
<evidence type="ECO:0000313" key="2">
    <source>
        <dbReference type="Proteomes" id="UP000679950"/>
    </source>
</evidence>
<organism evidence="1 2">
    <name type="scientific">Lederbergia ruris</name>
    <dbReference type="NCBI Taxonomy" id="217495"/>
    <lineage>
        <taxon>Bacteria</taxon>
        <taxon>Bacillati</taxon>
        <taxon>Bacillota</taxon>
        <taxon>Bacilli</taxon>
        <taxon>Bacillales</taxon>
        <taxon>Bacillaceae</taxon>
        <taxon>Lederbergia</taxon>
    </lineage>
</organism>
<gene>
    <name evidence="1" type="ORF">J8TS2_42900</name>
</gene>
<evidence type="ECO:0008006" key="3">
    <source>
        <dbReference type="Google" id="ProtNLM"/>
    </source>
</evidence>
<dbReference type="EMBL" id="BORB01000077">
    <property type="protein sequence ID" value="GIN59971.1"/>
    <property type="molecule type" value="Genomic_DNA"/>
</dbReference>
<dbReference type="RefSeq" id="WP_212967588.1">
    <property type="nucleotide sequence ID" value="NZ_BORB01000077.1"/>
</dbReference>
<keyword evidence="2" id="KW-1185">Reference proteome</keyword>
<dbReference type="Proteomes" id="UP000679950">
    <property type="component" value="Unassembled WGS sequence"/>
</dbReference>